<comment type="caution">
    <text evidence="11">The sequence shown here is derived from an EMBL/GenBank/DDBJ whole genome shotgun (WGS) entry which is preliminary data.</text>
</comment>
<dbReference type="PANTHER" id="PTHR43065:SF46">
    <property type="entry name" value="C4-DICARBOXYLATE TRANSPORT SENSOR PROTEIN DCTB"/>
    <property type="match status" value="1"/>
</dbReference>
<keyword evidence="9" id="KW-0812">Transmembrane</keyword>
<dbReference type="InterPro" id="IPR005467">
    <property type="entry name" value="His_kinase_dom"/>
</dbReference>
<dbReference type="AlphaFoldDB" id="A0A3D9R1V5"/>
<evidence type="ECO:0000313" key="11">
    <source>
        <dbReference type="EMBL" id="REE68123.1"/>
    </source>
</evidence>
<feature type="transmembrane region" description="Helical" evidence="9">
    <location>
        <begin position="101"/>
        <end position="121"/>
    </location>
</feature>
<gene>
    <name evidence="11" type="ORF">A8990_13852</name>
</gene>
<evidence type="ECO:0000256" key="1">
    <source>
        <dbReference type="ARBA" id="ARBA00000085"/>
    </source>
</evidence>
<evidence type="ECO:0000256" key="8">
    <source>
        <dbReference type="ARBA" id="ARBA00023012"/>
    </source>
</evidence>
<dbReference type="GO" id="GO:0005886">
    <property type="term" value="C:plasma membrane"/>
    <property type="evidence" value="ECO:0007669"/>
    <property type="project" value="UniProtKB-SubCell"/>
</dbReference>
<accession>A0A3D9R1V5</accession>
<protein>
    <recommendedName>
        <fullName evidence="2">histidine kinase</fullName>
        <ecNumber evidence="2">2.7.13.3</ecNumber>
    </recommendedName>
</protein>
<dbReference type="SUPFAM" id="SSF55874">
    <property type="entry name" value="ATPase domain of HSP90 chaperone/DNA topoisomerase II/histidine kinase"/>
    <property type="match status" value="1"/>
</dbReference>
<feature type="transmembrane region" description="Helical" evidence="9">
    <location>
        <begin position="163"/>
        <end position="183"/>
    </location>
</feature>
<dbReference type="InterPro" id="IPR036890">
    <property type="entry name" value="HATPase_C_sf"/>
</dbReference>
<keyword evidence="9" id="KW-1133">Transmembrane helix</keyword>
<dbReference type="Gene3D" id="1.10.287.130">
    <property type="match status" value="1"/>
</dbReference>
<dbReference type="GO" id="GO:0000155">
    <property type="term" value="F:phosphorelay sensor kinase activity"/>
    <property type="evidence" value="ECO:0007669"/>
    <property type="project" value="InterPro"/>
</dbReference>
<keyword evidence="12" id="KW-1185">Reference proteome</keyword>
<dbReference type="InterPro" id="IPR036097">
    <property type="entry name" value="HisK_dim/P_sf"/>
</dbReference>
<dbReference type="EC" id="2.7.13.3" evidence="2"/>
<keyword evidence="8" id="KW-0902">Two-component regulatory system</keyword>
<dbReference type="SUPFAM" id="SSF47384">
    <property type="entry name" value="Homodimeric domain of signal transducing histidine kinase"/>
    <property type="match status" value="1"/>
</dbReference>
<dbReference type="Proteomes" id="UP000256304">
    <property type="component" value="Unassembled WGS sequence"/>
</dbReference>
<evidence type="ECO:0000256" key="2">
    <source>
        <dbReference type="ARBA" id="ARBA00012438"/>
    </source>
</evidence>
<dbReference type="InterPro" id="IPR003661">
    <property type="entry name" value="HisK_dim/P_dom"/>
</dbReference>
<organism evidence="11 12">
    <name type="scientific">Paenibacillus taihuensis</name>
    <dbReference type="NCBI Taxonomy" id="1156355"/>
    <lineage>
        <taxon>Bacteria</taxon>
        <taxon>Bacillati</taxon>
        <taxon>Bacillota</taxon>
        <taxon>Bacilli</taxon>
        <taxon>Bacillales</taxon>
        <taxon>Paenibacillaceae</taxon>
        <taxon>Paenibacillus</taxon>
    </lineage>
</organism>
<keyword evidence="3" id="KW-0597">Phosphoprotein</keyword>
<keyword evidence="5" id="KW-0547">Nucleotide-binding</keyword>
<evidence type="ECO:0000313" key="12">
    <source>
        <dbReference type="Proteomes" id="UP000256304"/>
    </source>
</evidence>
<evidence type="ECO:0000259" key="10">
    <source>
        <dbReference type="PROSITE" id="PS50109"/>
    </source>
</evidence>
<dbReference type="EMBL" id="QTTN01000038">
    <property type="protein sequence ID" value="REE68123.1"/>
    <property type="molecule type" value="Genomic_DNA"/>
</dbReference>
<feature type="domain" description="Histidine kinase" evidence="10">
    <location>
        <begin position="211"/>
        <end position="418"/>
    </location>
</feature>
<evidence type="ECO:0000256" key="9">
    <source>
        <dbReference type="SAM" id="Phobius"/>
    </source>
</evidence>
<dbReference type="PRINTS" id="PR00344">
    <property type="entry name" value="BCTRLSENSOR"/>
</dbReference>
<dbReference type="Pfam" id="PF00512">
    <property type="entry name" value="HisKA"/>
    <property type="match status" value="1"/>
</dbReference>
<dbReference type="RefSeq" id="WP_116191678.1">
    <property type="nucleotide sequence ID" value="NZ_QTTN01000038.1"/>
</dbReference>
<keyword evidence="4" id="KW-0808">Transferase</keyword>
<feature type="transmembrane region" description="Helical" evidence="9">
    <location>
        <begin position="133"/>
        <end position="157"/>
    </location>
</feature>
<sequence>MNLTKDFLLQLSLVGFPLGIYLAYVLGHIGPVTHIKLFITLLWGSSIALCMSFPIYYGTGSHIDLRIVPLLMGTLYAGRRAGFCLAMFILVYRFIEAGAVPGFWTTALALLLGFSVVLYAQRMFEQAAKGKRLRIALLLAAFYCVLGSVLVGVLQGVTAESLLVQFILLNVVVGIVATMIGLIETMAEIHTMRKELHNAERLRLIGDLTGVFAHEIRNPMQVVRGFLQLLDSPELPAASKTQYIRLSIEELDRTNEIISEFLLLGKPVTDNLEKFDVGKQLQRTVNLINNYALDKNVMIETTIEPDCFVNGNMQRLNQFMINIMKNAIEAMPNGGTVQASCIVVDKSHIEIHVKDEGVGMSKSEVERLGSPYYSLKKNGTGLGMMISFQIIRTFGGTLQVYSEQKVGTEVIARIPCVKYSPSLESSSLQSG</sequence>
<dbReference type="OrthoDB" id="9815750at2"/>
<reference evidence="11 12" key="1">
    <citation type="submission" date="2018-08" db="EMBL/GenBank/DDBJ databases">
        <title>Genomic Encyclopedia of Type Strains, Phase III (KMG-III): the genomes of soil and plant-associated and newly described type strains.</title>
        <authorList>
            <person name="Whitman W."/>
        </authorList>
    </citation>
    <scope>NUCLEOTIDE SEQUENCE [LARGE SCALE GENOMIC DNA]</scope>
    <source>
        <strain evidence="11 12">CGMCC 1.10966</strain>
    </source>
</reference>
<evidence type="ECO:0000256" key="6">
    <source>
        <dbReference type="ARBA" id="ARBA00022777"/>
    </source>
</evidence>
<evidence type="ECO:0000256" key="4">
    <source>
        <dbReference type="ARBA" id="ARBA00022679"/>
    </source>
</evidence>
<evidence type="ECO:0000256" key="3">
    <source>
        <dbReference type="ARBA" id="ARBA00022553"/>
    </source>
</evidence>
<keyword evidence="9" id="KW-0472">Membrane</keyword>
<dbReference type="CDD" id="cd00082">
    <property type="entry name" value="HisKA"/>
    <property type="match status" value="1"/>
</dbReference>
<evidence type="ECO:0000256" key="7">
    <source>
        <dbReference type="ARBA" id="ARBA00022840"/>
    </source>
</evidence>
<feature type="transmembrane region" description="Helical" evidence="9">
    <location>
        <begin position="7"/>
        <end position="29"/>
    </location>
</feature>
<proteinExistence type="predicted"/>
<dbReference type="GO" id="GO:0005524">
    <property type="term" value="F:ATP binding"/>
    <property type="evidence" value="ECO:0007669"/>
    <property type="project" value="UniProtKB-KW"/>
</dbReference>
<dbReference type="PANTHER" id="PTHR43065">
    <property type="entry name" value="SENSOR HISTIDINE KINASE"/>
    <property type="match status" value="1"/>
</dbReference>
<dbReference type="InterPro" id="IPR004358">
    <property type="entry name" value="Sig_transdc_His_kin-like_C"/>
</dbReference>
<evidence type="ECO:0000256" key="5">
    <source>
        <dbReference type="ARBA" id="ARBA00022741"/>
    </source>
</evidence>
<dbReference type="PROSITE" id="PS50109">
    <property type="entry name" value="HIS_KIN"/>
    <property type="match status" value="1"/>
</dbReference>
<comment type="catalytic activity">
    <reaction evidence="1">
        <text>ATP + protein L-histidine = ADP + protein N-phospho-L-histidine.</text>
        <dbReference type="EC" id="2.7.13.3"/>
    </reaction>
</comment>
<keyword evidence="7" id="KW-0067">ATP-binding</keyword>
<dbReference type="GO" id="GO:0071555">
    <property type="term" value="P:cell wall organization"/>
    <property type="evidence" value="ECO:0007669"/>
    <property type="project" value="InterPro"/>
</dbReference>
<feature type="transmembrane region" description="Helical" evidence="9">
    <location>
        <begin position="77"/>
        <end position="95"/>
    </location>
</feature>
<dbReference type="InterPro" id="IPR003594">
    <property type="entry name" value="HATPase_dom"/>
</dbReference>
<dbReference type="SMART" id="SM00387">
    <property type="entry name" value="HATPase_c"/>
    <property type="match status" value="1"/>
</dbReference>
<feature type="transmembrane region" description="Helical" evidence="9">
    <location>
        <begin position="35"/>
        <end position="57"/>
    </location>
</feature>
<name>A0A3D9R1V5_9BACL</name>
<dbReference type="Pfam" id="PF02518">
    <property type="entry name" value="HATPase_c"/>
    <property type="match status" value="1"/>
</dbReference>
<dbReference type="Gene3D" id="3.30.565.10">
    <property type="entry name" value="Histidine kinase-like ATPase, C-terminal domain"/>
    <property type="match status" value="1"/>
</dbReference>
<dbReference type="SMART" id="SM00388">
    <property type="entry name" value="HisKA"/>
    <property type="match status" value="1"/>
</dbReference>
<keyword evidence="6 11" id="KW-0418">Kinase</keyword>